<dbReference type="AlphaFoldDB" id="D1AM85"/>
<proteinExistence type="predicted"/>
<dbReference type="EMBL" id="CP001739">
    <property type="protein sequence ID" value="ACZ09459.1"/>
    <property type="molecule type" value="Genomic_DNA"/>
</dbReference>
<dbReference type="STRING" id="526218.Sterm_2614"/>
<protein>
    <submittedName>
        <fullName evidence="1">Uncharacterized protein</fullName>
    </submittedName>
</protein>
<dbReference type="Proteomes" id="UP000000845">
    <property type="component" value="Chromosome"/>
</dbReference>
<evidence type="ECO:0000313" key="2">
    <source>
        <dbReference type="Proteomes" id="UP000000845"/>
    </source>
</evidence>
<reference evidence="2" key="1">
    <citation type="submission" date="2009-09" db="EMBL/GenBank/DDBJ databases">
        <title>The complete chromosome of Sebaldella termitidis ATCC 33386.</title>
        <authorList>
            <consortium name="US DOE Joint Genome Institute (JGI-PGF)"/>
            <person name="Lucas S."/>
            <person name="Copeland A."/>
            <person name="Lapidus A."/>
            <person name="Glavina del Rio T."/>
            <person name="Dalin E."/>
            <person name="Tice H."/>
            <person name="Bruce D."/>
            <person name="Goodwin L."/>
            <person name="Pitluck S."/>
            <person name="Kyrpides N."/>
            <person name="Mavromatis K."/>
            <person name="Ivanova N."/>
            <person name="Mikhailova N."/>
            <person name="Sims D."/>
            <person name="Meincke L."/>
            <person name="Brettin T."/>
            <person name="Detter J.C."/>
            <person name="Han C."/>
            <person name="Larimer F."/>
            <person name="Land M."/>
            <person name="Hauser L."/>
            <person name="Markowitz V."/>
            <person name="Cheng J.F."/>
            <person name="Hugenholtz P."/>
            <person name="Woyke T."/>
            <person name="Wu D."/>
            <person name="Eisen J.A."/>
        </authorList>
    </citation>
    <scope>NUCLEOTIDE SEQUENCE [LARGE SCALE GENOMIC DNA]</scope>
    <source>
        <strain evidence="2">ATCC 33386 / NCTC 11300</strain>
    </source>
</reference>
<reference evidence="1 2" key="2">
    <citation type="journal article" date="2010" name="Stand. Genomic Sci.">
        <title>Complete genome sequence of Sebaldella termitidis type strain (NCTC 11300).</title>
        <authorList>
            <person name="Harmon-Smith M."/>
            <person name="Celia L."/>
            <person name="Chertkov O."/>
            <person name="Lapidus A."/>
            <person name="Copeland A."/>
            <person name="Glavina Del Rio T."/>
            <person name="Nolan M."/>
            <person name="Lucas S."/>
            <person name="Tice H."/>
            <person name="Cheng J.F."/>
            <person name="Han C."/>
            <person name="Detter J.C."/>
            <person name="Bruce D."/>
            <person name="Goodwin L."/>
            <person name="Pitluck S."/>
            <person name="Pati A."/>
            <person name="Liolios K."/>
            <person name="Ivanova N."/>
            <person name="Mavromatis K."/>
            <person name="Mikhailova N."/>
            <person name="Chen A."/>
            <person name="Palaniappan K."/>
            <person name="Land M."/>
            <person name="Hauser L."/>
            <person name="Chang Y.J."/>
            <person name="Jeffries C.D."/>
            <person name="Brettin T."/>
            <person name="Goker M."/>
            <person name="Beck B."/>
            <person name="Bristow J."/>
            <person name="Eisen J.A."/>
            <person name="Markowitz V."/>
            <person name="Hugenholtz P."/>
            <person name="Kyrpides N.C."/>
            <person name="Klenk H.P."/>
            <person name="Chen F."/>
        </authorList>
    </citation>
    <scope>NUCLEOTIDE SEQUENCE [LARGE SCALE GENOMIC DNA]</scope>
    <source>
        <strain evidence="2">ATCC 33386 / NCTC 11300</strain>
    </source>
</reference>
<dbReference type="RefSeq" id="WP_012862053.1">
    <property type="nucleotide sequence ID" value="NC_013517.1"/>
</dbReference>
<dbReference type="KEGG" id="str:Sterm_2614"/>
<dbReference type="HOGENOM" id="CLU_1776130_0_0_0"/>
<sequence length="146" mass="17057">MIRKLMILAGVFILFQFGFSKIDMKEWQKHKEDLLNSEITVEEAYQELVEADSLGYDFYNIYLNVLLKQTNSEQLLEKVFENSKTNAGRIVVLQGIYEKNSKKYKELKNKLNGEVTIFYGCYSVPENAKEYIEKIEKLHINEGGNK</sequence>
<evidence type="ECO:0000313" key="1">
    <source>
        <dbReference type="EMBL" id="ACZ09459.1"/>
    </source>
</evidence>
<organism evidence="1 2">
    <name type="scientific">Sebaldella termitidis (strain ATCC 33386 / NCTC 11300)</name>
    <dbReference type="NCBI Taxonomy" id="526218"/>
    <lineage>
        <taxon>Bacteria</taxon>
        <taxon>Fusobacteriati</taxon>
        <taxon>Fusobacteriota</taxon>
        <taxon>Fusobacteriia</taxon>
        <taxon>Fusobacteriales</taxon>
        <taxon>Leptotrichiaceae</taxon>
        <taxon>Sebaldella</taxon>
    </lineage>
</organism>
<gene>
    <name evidence="1" type="ordered locus">Sterm_2614</name>
</gene>
<keyword evidence="2" id="KW-1185">Reference proteome</keyword>
<name>D1AM85_SEBTE</name>
<accession>D1AM85</accession>